<name>G8R308_OWEHD</name>
<dbReference type="InterPro" id="IPR015991">
    <property type="entry name" value="TatD/YcfH-like"/>
</dbReference>
<dbReference type="GO" id="GO:0046872">
    <property type="term" value="F:metal ion binding"/>
    <property type="evidence" value="ECO:0007669"/>
    <property type="project" value="UniProtKB-KW"/>
</dbReference>
<dbReference type="Pfam" id="PF01026">
    <property type="entry name" value="TatD_DNase"/>
    <property type="match status" value="1"/>
</dbReference>
<evidence type="ECO:0000256" key="3">
    <source>
        <dbReference type="ARBA" id="ARBA00022801"/>
    </source>
</evidence>
<dbReference type="PROSITE" id="PS01090">
    <property type="entry name" value="TATD_2"/>
    <property type="match status" value="1"/>
</dbReference>
<dbReference type="Proteomes" id="UP000005631">
    <property type="component" value="Chromosome"/>
</dbReference>
<gene>
    <name evidence="5" type="ordered locus">Oweho_2025</name>
</gene>
<evidence type="ECO:0000256" key="1">
    <source>
        <dbReference type="ARBA" id="ARBA00009275"/>
    </source>
</evidence>
<dbReference type="NCBIfam" id="TIGR00010">
    <property type="entry name" value="YchF/TatD family DNA exonuclease"/>
    <property type="match status" value="1"/>
</dbReference>
<dbReference type="CDD" id="cd01310">
    <property type="entry name" value="TatD_DNAse"/>
    <property type="match status" value="1"/>
</dbReference>
<sequence>MIDTHSHIYLDEFKEGFDDMLARAKEQGIDEIYLPNIDVKSIHNLKELAANYPQCKPMMGLHPGSVKEDYQEQLAVMFEELDNGKYYAVGEIGMDLYWDKTFVEEQRKAFAIQIEKAKEMGLPIVIHCREAFDEVFEILEAYHDDKLFGIFHCFTGNLEQAHRALSLNMKLGIGGVVTFKNAGLDKVVEKLNIHDLVLETDAPYLAPMPHRGKRNEPAYTALVALRVASLLNIPLAEVDKITTANAKAIFEK</sequence>
<dbReference type="KEGG" id="oho:Oweho_2025"/>
<dbReference type="GO" id="GO:0004536">
    <property type="term" value="F:DNA nuclease activity"/>
    <property type="evidence" value="ECO:0007669"/>
    <property type="project" value="InterPro"/>
</dbReference>
<dbReference type="AlphaFoldDB" id="G8R308"/>
<dbReference type="Gene3D" id="3.20.20.140">
    <property type="entry name" value="Metal-dependent hydrolases"/>
    <property type="match status" value="1"/>
</dbReference>
<dbReference type="FunFam" id="3.20.20.140:FF:000005">
    <property type="entry name" value="TatD family hydrolase"/>
    <property type="match status" value="1"/>
</dbReference>
<keyword evidence="6" id="KW-1185">Reference proteome</keyword>
<dbReference type="GO" id="GO:0005829">
    <property type="term" value="C:cytosol"/>
    <property type="evidence" value="ECO:0007669"/>
    <property type="project" value="TreeGrafter"/>
</dbReference>
<comment type="similarity">
    <text evidence="1">Belongs to the metallo-dependent hydrolases superfamily. TatD-type hydrolase family.</text>
</comment>
<dbReference type="HOGENOM" id="CLU_031506_4_0_10"/>
<feature type="binding site" evidence="4">
    <location>
        <position position="201"/>
    </location>
    <ligand>
        <name>a divalent metal cation</name>
        <dbReference type="ChEBI" id="CHEBI:60240"/>
        <label>1</label>
    </ligand>
</feature>
<evidence type="ECO:0000256" key="4">
    <source>
        <dbReference type="PIRSR" id="PIRSR005902-1"/>
    </source>
</evidence>
<keyword evidence="2 4" id="KW-0479">Metal-binding</keyword>
<dbReference type="EMBL" id="CP003156">
    <property type="protein sequence ID" value="AEV33002.1"/>
    <property type="molecule type" value="Genomic_DNA"/>
</dbReference>
<keyword evidence="3 5" id="KW-0378">Hydrolase</keyword>
<feature type="binding site" evidence="4">
    <location>
        <position position="152"/>
    </location>
    <ligand>
        <name>a divalent metal cation</name>
        <dbReference type="ChEBI" id="CHEBI:60240"/>
        <label>2</label>
    </ligand>
</feature>
<reference evidence="5 6" key="1">
    <citation type="journal article" date="2012" name="Stand. Genomic Sci.">
        <title>Genome sequence of the orange-pigmented seawater bacterium Owenweeksia hongkongensis type strain (UST20020801(T)).</title>
        <authorList>
            <person name="Riedel T."/>
            <person name="Held B."/>
            <person name="Nolan M."/>
            <person name="Lucas S."/>
            <person name="Lapidus A."/>
            <person name="Tice H."/>
            <person name="Del Rio T.G."/>
            <person name="Cheng J.F."/>
            <person name="Han C."/>
            <person name="Tapia R."/>
            <person name="Goodwin L.A."/>
            <person name="Pitluck S."/>
            <person name="Liolios K."/>
            <person name="Mavromatis K."/>
            <person name="Pagani I."/>
            <person name="Ivanova N."/>
            <person name="Mikhailova N."/>
            <person name="Pati A."/>
            <person name="Chen A."/>
            <person name="Palaniappan K."/>
            <person name="Rohde M."/>
            <person name="Tindall B.J."/>
            <person name="Detter J.C."/>
            <person name="Goker M."/>
            <person name="Woyke T."/>
            <person name="Bristow J."/>
            <person name="Eisen J.A."/>
            <person name="Markowitz V."/>
            <person name="Hugenholtz P."/>
            <person name="Klenk H.P."/>
            <person name="Kyrpides N.C."/>
        </authorList>
    </citation>
    <scope>NUCLEOTIDE SEQUENCE</scope>
    <source>
        <strain evidence="6">DSM 17368 / JCM 12287 / NRRL B-23963</strain>
    </source>
</reference>
<organism evidence="5 6">
    <name type="scientific">Owenweeksia hongkongensis (strain DSM 17368 / CIP 108786 / JCM 12287 / NRRL B-23963 / UST20020801)</name>
    <dbReference type="NCBI Taxonomy" id="926562"/>
    <lineage>
        <taxon>Bacteria</taxon>
        <taxon>Pseudomonadati</taxon>
        <taxon>Bacteroidota</taxon>
        <taxon>Flavobacteriia</taxon>
        <taxon>Flavobacteriales</taxon>
        <taxon>Owenweeksiaceae</taxon>
        <taxon>Owenweeksia</taxon>
    </lineage>
</organism>
<accession>G8R308</accession>
<dbReference type="PANTHER" id="PTHR46124:SF4">
    <property type="entry name" value="HYDROLASE TATD"/>
    <property type="match status" value="1"/>
</dbReference>
<feature type="binding site" evidence="4">
    <location>
        <position position="7"/>
    </location>
    <ligand>
        <name>a divalent metal cation</name>
        <dbReference type="ChEBI" id="CHEBI:60240"/>
        <label>1</label>
    </ligand>
</feature>
<feature type="binding site" evidence="4">
    <location>
        <position position="127"/>
    </location>
    <ligand>
        <name>a divalent metal cation</name>
        <dbReference type="ChEBI" id="CHEBI:60240"/>
        <label>2</label>
    </ligand>
</feature>
<dbReference type="InterPro" id="IPR032466">
    <property type="entry name" value="Metal_Hydrolase"/>
</dbReference>
<dbReference type="PATRIC" id="fig|926562.3.peg.2035"/>
<protein>
    <submittedName>
        <fullName evidence="5">Hydrolase, TatD family</fullName>
    </submittedName>
</protein>
<dbReference type="STRING" id="926562.Oweho_2025"/>
<evidence type="ECO:0000256" key="2">
    <source>
        <dbReference type="ARBA" id="ARBA00022723"/>
    </source>
</evidence>
<dbReference type="RefSeq" id="WP_014202354.1">
    <property type="nucleotide sequence ID" value="NC_016599.1"/>
</dbReference>
<evidence type="ECO:0000313" key="5">
    <source>
        <dbReference type="EMBL" id="AEV33002.1"/>
    </source>
</evidence>
<dbReference type="InterPro" id="IPR001130">
    <property type="entry name" value="TatD-like"/>
</dbReference>
<dbReference type="SUPFAM" id="SSF51556">
    <property type="entry name" value="Metallo-dependent hydrolases"/>
    <property type="match status" value="1"/>
</dbReference>
<dbReference type="InterPro" id="IPR018228">
    <property type="entry name" value="DNase_TatD-rel_CS"/>
</dbReference>
<proteinExistence type="inferred from homology"/>
<evidence type="ECO:0000313" key="6">
    <source>
        <dbReference type="Proteomes" id="UP000005631"/>
    </source>
</evidence>
<feature type="binding site" evidence="4">
    <location>
        <position position="5"/>
    </location>
    <ligand>
        <name>a divalent metal cation</name>
        <dbReference type="ChEBI" id="CHEBI:60240"/>
        <label>1</label>
    </ligand>
</feature>
<feature type="binding site" evidence="4">
    <location>
        <position position="91"/>
    </location>
    <ligand>
        <name>a divalent metal cation</name>
        <dbReference type="ChEBI" id="CHEBI:60240"/>
        <label>1</label>
    </ligand>
</feature>
<dbReference type="PANTHER" id="PTHR46124">
    <property type="entry name" value="D-AMINOACYL-TRNA DEACYLASE"/>
    <property type="match status" value="1"/>
</dbReference>
<dbReference type="PIRSF" id="PIRSF005902">
    <property type="entry name" value="DNase_TatD"/>
    <property type="match status" value="1"/>
</dbReference>
<dbReference type="OrthoDB" id="9810005at2"/>
<dbReference type="GO" id="GO:0016788">
    <property type="term" value="F:hydrolase activity, acting on ester bonds"/>
    <property type="evidence" value="ECO:0007669"/>
    <property type="project" value="InterPro"/>
</dbReference>
<dbReference type="eggNOG" id="COG0084">
    <property type="taxonomic scope" value="Bacteria"/>
</dbReference>